<evidence type="ECO:0000256" key="7">
    <source>
        <dbReference type="ARBA" id="ARBA00022927"/>
    </source>
</evidence>
<dbReference type="GO" id="GO:0015288">
    <property type="term" value="F:porin activity"/>
    <property type="evidence" value="ECO:0007669"/>
    <property type="project" value="UniProtKB-KW"/>
</dbReference>
<keyword evidence="4" id="KW-1134">Transmembrane beta strand</keyword>
<dbReference type="EMBL" id="KE148155">
    <property type="protein sequence ID" value="EPE05665.1"/>
    <property type="molecule type" value="Genomic_DNA"/>
</dbReference>
<evidence type="ECO:0000256" key="9">
    <source>
        <dbReference type="ARBA" id="ARBA00023114"/>
    </source>
</evidence>
<evidence type="ECO:0000256" key="2">
    <source>
        <dbReference type="ARBA" id="ARBA00010510"/>
    </source>
</evidence>
<dbReference type="GO" id="GO:0046930">
    <property type="term" value="C:pore complex"/>
    <property type="evidence" value="ECO:0007669"/>
    <property type="project" value="UniProtKB-KW"/>
</dbReference>
<evidence type="ECO:0000256" key="13">
    <source>
        <dbReference type="ARBA" id="ARBA00078731"/>
    </source>
</evidence>
<keyword evidence="6" id="KW-1000">Mitochondrion outer membrane</keyword>
<evidence type="ECO:0000256" key="12">
    <source>
        <dbReference type="ARBA" id="ARBA00053390"/>
    </source>
</evidence>
<comment type="subcellular location">
    <subcellularLocation>
        <location evidence="1">Mitochondrion outer membrane</location>
        <topology evidence="1">Multi-pass membrane protein</topology>
    </subcellularLocation>
</comment>
<evidence type="ECO:0000256" key="4">
    <source>
        <dbReference type="ARBA" id="ARBA00022452"/>
    </source>
</evidence>
<dbReference type="CDD" id="cd07305">
    <property type="entry name" value="Porin3_Tom40"/>
    <property type="match status" value="1"/>
</dbReference>
<keyword evidence="11" id="KW-0472">Membrane</keyword>
<dbReference type="InterPro" id="IPR037930">
    <property type="entry name" value="Tom40"/>
</dbReference>
<dbReference type="Proteomes" id="UP000016923">
    <property type="component" value="Unassembled WGS sequence"/>
</dbReference>
<accession>S3CXT0</accession>
<gene>
    <name evidence="14" type="ORF">F503_08196</name>
</gene>
<dbReference type="PANTHER" id="PTHR10802">
    <property type="entry name" value="MITOCHONDRIAL IMPORT RECEPTOR SUBUNIT TOM40"/>
    <property type="match status" value="1"/>
</dbReference>
<dbReference type="GO" id="GO:0045040">
    <property type="term" value="P:protein insertion into mitochondrial outer membrane"/>
    <property type="evidence" value="ECO:0007669"/>
    <property type="project" value="EnsemblFungi"/>
</dbReference>
<dbReference type="GO" id="GO:0005742">
    <property type="term" value="C:mitochondrial outer membrane translocase complex"/>
    <property type="evidence" value="ECO:0007669"/>
    <property type="project" value="EnsemblFungi"/>
</dbReference>
<evidence type="ECO:0000256" key="11">
    <source>
        <dbReference type="ARBA" id="ARBA00023136"/>
    </source>
</evidence>
<protein>
    <recommendedName>
        <fullName evidence="13">Translocase of outer membrane 40 kDa subunit</fullName>
    </recommendedName>
</protein>
<comment type="function">
    <text evidence="12">Channel-forming protein essential for import of protein precursors into mitochondria.</text>
</comment>
<evidence type="ECO:0000313" key="15">
    <source>
        <dbReference type="Proteomes" id="UP000016923"/>
    </source>
</evidence>
<keyword evidence="5" id="KW-0812">Transmembrane</keyword>
<keyword evidence="8" id="KW-0406">Ion transport</keyword>
<evidence type="ECO:0000313" key="14">
    <source>
        <dbReference type="EMBL" id="EPE05665.1"/>
    </source>
</evidence>
<keyword evidence="15" id="KW-1185">Reference proteome</keyword>
<dbReference type="VEuPathDB" id="FungiDB:F503_08196"/>
<dbReference type="OMA" id="TRFNYRW"/>
<dbReference type="Pfam" id="PF01459">
    <property type="entry name" value="Porin_3"/>
    <property type="match status" value="1"/>
</dbReference>
<evidence type="ECO:0000256" key="3">
    <source>
        <dbReference type="ARBA" id="ARBA00022448"/>
    </source>
</evidence>
<organism evidence="14 15">
    <name type="scientific">Ophiostoma piceae (strain UAMH 11346)</name>
    <name type="common">Sap stain fungus</name>
    <dbReference type="NCBI Taxonomy" id="1262450"/>
    <lineage>
        <taxon>Eukaryota</taxon>
        <taxon>Fungi</taxon>
        <taxon>Dikarya</taxon>
        <taxon>Ascomycota</taxon>
        <taxon>Pezizomycotina</taxon>
        <taxon>Sordariomycetes</taxon>
        <taxon>Sordariomycetidae</taxon>
        <taxon>Ophiostomatales</taxon>
        <taxon>Ophiostomataceae</taxon>
        <taxon>Ophiostoma</taxon>
    </lineage>
</organism>
<dbReference type="FunFam" id="2.40.160.10:FF:000009">
    <property type="entry name" value="Mitochondrial import receptor subunit TOM40"/>
    <property type="match status" value="1"/>
</dbReference>
<dbReference type="InterPro" id="IPR027246">
    <property type="entry name" value="Porin_Euk/Tom40"/>
</dbReference>
<dbReference type="AlphaFoldDB" id="S3CXT0"/>
<keyword evidence="7" id="KW-0653">Protein transport</keyword>
<dbReference type="STRING" id="1262450.S3CXT0"/>
<evidence type="ECO:0000256" key="8">
    <source>
        <dbReference type="ARBA" id="ARBA00023065"/>
    </source>
</evidence>
<dbReference type="GO" id="GO:0030150">
    <property type="term" value="P:protein import into mitochondrial matrix"/>
    <property type="evidence" value="ECO:0007669"/>
    <property type="project" value="EnsemblFungi"/>
</dbReference>
<reference evidence="14 15" key="1">
    <citation type="journal article" date="2013" name="BMC Genomics">
        <title>The genome and transcriptome of the pine saprophyte Ophiostoma piceae, and a comparison with the bark beetle-associated pine pathogen Grosmannia clavigera.</title>
        <authorList>
            <person name="Haridas S."/>
            <person name="Wang Y."/>
            <person name="Lim L."/>
            <person name="Massoumi Alamouti S."/>
            <person name="Jackman S."/>
            <person name="Docking R."/>
            <person name="Robertson G."/>
            <person name="Birol I."/>
            <person name="Bohlmann J."/>
            <person name="Breuil C."/>
        </authorList>
    </citation>
    <scope>NUCLEOTIDE SEQUENCE [LARGE SCALE GENOMIC DNA]</scope>
    <source>
        <strain evidence="14 15">UAMH 11346</strain>
    </source>
</reference>
<keyword evidence="14" id="KW-0675">Receptor</keyword>
<dbReference type="HOGENOM" id="CLU_042174_0_0_1"/>
<dbReference type="InterPro" id="IPR023614">
    <property type="entry name" value="Porin_dom_sf"/>
</dbReference>
<keyword evidence="3" id="KW-0813">Transport</keyword>
<dbReference type="eggNOG" id="KOG3296">
    <property type="taxonomic scope" value="Eukaryota"/>
</dbReference>
<comment type="similarity">
    <text evidence="2">Belongs to the Tom40 family.</text>
</comment>
<keyword evidence="10" id="KW-0496">Mitochondrion</keyword>
<evidence type="ECO:0000256" key="10">
    <source>
        <dbReference type="ARBA" id="ARBA00023128"/>
    </source>
</evidence>
<evidence type="ECO:0000256" key="6">
    <source>
        <dbReference type="ARBA" id="ARBA00022787"/>
    </source>
</evidence>
<name>S3CXT0_OPHP1</name>
<evidence type="ECO:0000256" key="5">
    <source>
        <dbReference type="ARBA" id="ARBA00022692"/>
    </source>
</evidence>
<sequence length="355" mass="38207">MASADSVLSLLQSNPIAVSVADAWKSLTDRRSKLGLSNPGTIEALAKEVQRDVLLNNHMFTGIKADLTKPFNMSPLFQVSHQFAIGERLQPYTFAGLYGTNQIFAQGNVDNEGQLSARFNYRWTDGLVTKSSIQIAPGEMQSMAQLEHEYTGRDFSAALKMINPSVLDGGLTGIYIGSYLQSVTPSLSIGLEGVWQRAATSQPPEAGLSYSARYASNDWVATAQIQPQGTINTTFWRRLAENVQAGIDTTLSLVPNPAAAMMGGGLTKEGVTAFGAKYDFRMSTFRAQIDTRGKLGVLLEKRVAAPVMMTFAADVDHATQQAKIGLGVSIEAGGEEIEMNPDGSPVHTPPSNIPF</sequence>
<keyword evidence="9" id="KW-0626">Porin</keyword>
<dbReference type="OrthoDB" id="19656at2759"/>
<evidence type="ECO:0000256" key="1">
    <source>
        <dbReference type="ARBA" id="ARBA00004374"/>
    </source>
</evidence>
<dbReference type="Gene3D" id="2.40.160.10">
    <property type="entry name" value="Porin"/>
    <property type="match status" value="1"/>
</dbReference>
<proteinExistence type="inferred from homology"/>
<dbReference type="GO" id="GO:0006811">
    <property type="term" value="P:monoatomic ion transport"/>
    <property type="evidence" value="ECO:0007669"/>
    <property type="project" value="UniProtKB-KW"/>
</dbReference>
<dbReference type="GO" id="GO:0008320">
    <property type="term" value="F:protein transmembrane transporter activity"/>
    <property type="evidence" value="ECO:0007669"/>
    <property type="project" value="EnsemblFungi"/>
</dbReference>